<evidence type="ECO:0000313" key="3">
    <source>
        <dbReference type="Proteomes" id="UP000230423"/>
    </source>
</evidence>
<sequence length="89" mass="10112">MSPPTISREDLFEFETFLFDADGTLWTSDLPIDGAVDFVSSLQNAGKRVFIILFSFGSQAVFASYIQRQHHAMNVKPYMVLSNCSEWQN</sequence>
<dbReference type="Gene3D" id="3.40.50.1000">
    <property type="entry name" value="HAD superfamily/HAD-like"/>
    <property type="match status" value="1"/>
</dbReference>
<dbReference type="InterPro" id="IPR036412">
    <property type="entry name" value="HAD-like_sf"/>
</dbReference>
<gene>
    <name evidence="2" type="ORF">TELCIR_08647</name>
</gene>
<accession>A0A2G9UH03</accession>
<dbReference type="InterPro" id="IPR023214">
    <property type="entry name" value="HAD_sf"/>
</dbReference>
<keyword evidence="1" id="KW-0472">Membrane</keyword>
<name>A0A2G9UH03_TELCI</name>
<proteinExistence type="predicted"/>
<keyword evidence="1" id="KW-0812">Transmembrane</keyword>
<dbReference type="Proteomes" id="UP000230423">
    <property type="component" value="Unassembled WGS sequence"/>
</dbReference>
<organism evidence="2 3">
    <name type="scientific">Teladorsagia circumcincta</name>
    <name type="common">Brown stomach worm</name>
    <name type="synonym">Ostertagia circumcincta</name>
    <dbReference type="NCBI Taxonomy" id="45464"/>
    <lineage>
        <taxon>Eukaryota</taxon>
        <taxon>Metazoa</taxon>
        <taxon>Ecdysozoa</taxon>
        <taxon>Nematoda</taxon>
        <taxon>Chromadorea</taxon>
        <taxon>Rhabditida</taxon>
        <taxon>Rhabditina</taxon>
        <taxon>Rhabditomorpha</taxon>
        <taxon>Strongyloidea</taxon>
        <taxon>Trichostrongylidae</taxon>
        <taxon>Teladorsagia</taxon>
    </lineage>
</organism>
<dbReference type="AlphaFoldDB" id="A0A2G9UH03"/>
<protein>
    <submittedName>
        <fullName evidence="2">Uncharacterized protein</fullName>
    </submittedName>
</protein>
<dbReference type="OrthoDB" id="413953at2759"/>
<dbReference type="InterPro" id="IPR006357">
    <property type="entry name" value="HAD-SF_hydro_IIA"/>
</dbReference>
<dbReference type="EMBL" id="KZ346621">
    <property type="protein sequence ID" value="PIO69521.1"/>
    <property type="molecule type" value="Genomic_DNA"/>
</dbReference>
<evidence type="ECO:0000313" key="2">
    <source>
        <dbReference type="EMBL" id="PIO69521.1"/>
    </source>
</evidence>
<keyword evidence="3" id="KW-1185">Reference proteome</keyword>
<dbReference type="Pfam" id="PF13344">
    <property type="entry name" value="Hydrolase_6"/>
    <property type="match status" value="1"/>
</dbReference>
<feature type="transmembrane region" description="Helical" evidence="1">
    <location>
        <begin position="49"/>
        <end position="66"/>
    </location>
</feature>
<dbReference type="SUPFAM" id="SSF56784">
    <property type="entry name" value="HAD-like"/>
    <property type="match status" value="1"/>
</dbReference>
<evidence type="ECO:0000256" key="1">
    <source>
        <dbReference type="SAM" id="Phobius"/>
    </source>
</evidence>
<keyword evidence="1" id="KW-1133">Transmembrane helix</keyword>
<reference evidence="2 3" key="1">
    <citation type="submission" date="2015-09" db="EMBL/GenBank/DDBJ databases">
        <title>Draft genome of the parasitic nematode Teladorsagia circumcincta isolate WARC Sus (inbred).</title>
        <authorList>
            <person name="Mitreva M."/>
        </authorList>
    </citation>
    <scope>NUCLEOTIDE SEQUENCE [LARGE SCALE GENOMIC DNA]</scope>
    <source>
        <strain evidence="2 3">S</strain>
    </source>
</reference>